<dbReference type="GO" id="GO:0000908">
    <property type="term" value="F:taurine dioxygenase activity"/>
    <property type="evidence" value="ECO:0007669"/>
    <property type="project" value="TreeGrafter"/>
</dbReference>
<comment type="caution">
    <text evidence="7">The sequence shown here is derived from an EMBL/GenBank/DDBJ whole genome shotgun (WGS) entry which is preliminary data.</text>
</comment>
<accession>A0A6G3TN09</accession>
<proteinExistence type="inferred from homology"/>
<protein>
    <submittedName>
        <fullName evidence="7">Taurine dioxygenase</fullName>
    </submittedName>
</protein>
<keyword evidence="4" id="KW-0560">Oxidoreductase</keyword>
<keyword evidence="3 7" id="KW-0223">Dioxygenase</keyword>
<evidence type="ECO:0000256" key="5">
    <source>
        <dbReference type="ARBA" id="ARBA00023004"/>
    </source>
</evidence>
<dbReference type="Proteomes" id="UP000475666">
    <property type="component" value="Unassembled WGS sequence"/>
</dbReference>
<dbReference type="Pfam" id="PF02668">
    <property type="entry name" value="TauD"/>
    <property type="match status" value="1"/>
</dbReference>
<dbReference type="PANTHER" id="PTHR30468:SF1">
    <property type="entry name" value="ALPHA-KETOGLUTARATE-DEPENDENT SULFONATE DIOXYGENASE"/>
    <property type="match status" value="1"/>
</dbReference>
<keyword evidence="5" id="KW-0408">Iron</keyword>
<organism evidence="7 8">
    <name type="scientific">Streptomyces rubrogriseus</name>
    <dbReference type="NCBI Taxonomy" id="194673"/>
    <lineage>
        <taxon>Bacteria</taxon>
        <taxon>Bacillati</taxon>
        <taxon>Actinomycetota</taxon>
        <taxon>Actinomycetes</taxon>
        <taxon>Kitasatosporales</taxon>
        <taxon>Streptomycetaceae</taxon>
        <taxon>Streptomyces</taxon>
        <taxon>Streptomyces violaceoruber group</taxon>
    </lineage>
</organism>
<sequence length="292" mass="32594">MENYALQAVECLTTRPTGPYETLSVTPITPLIGAEVSGPDLSGELTPQQEKELKHAFLAHHVLVFRDQELTPEQHKRFAALFGELHPVALAAEDADPHILEIKADKDSQAVAGNGWHADGTADAEPSLGSMLHVTTIPEGGSGGDTLFANMHLAYELLSPAMRAFLDKLTALHDGALPWTAAGRTPPPEYDVPHTEHPVVVRHPETGRKLLFVNEPYTSRIPQLSRPESEALLRMLYDHVARTPLLQCRVRWQPRTLVFWDNRCVQHHAVWDYYPHTRYGRRVAIVGTRPRS</sequence>
<evidence type="ECO:0000256" key="1">
    <source>
        <dbReference type="ARBA" id="ARBA00005896"/>
    </source>
</evidence>
<evidence type="ECO:0000256" key="3">
    <source>
        <dbReference type="ARBA" id="ARBA00022964"/>
    </source>
</evidence>
<evidence type="ECO:0000256" key="4">
    <source>
        <dbReference type="ARBA" id="ARBA00023002"/>
    </source>
</evidence>
<evidence type="ECO:0000259" key="6">
    <source>
        <dbReference type="Pfam" id="PF02668"/>
    </source>
</evidence>
<dbReference type="GO" id="GO:0046872">
    <property type="term" value="F:metal ion binding"/>
    <property type="evidence" value="ECO:0007669"/>
    <property type="project" value="UniProtKB-KW"/>
</dbReference>
<dbReference type="InterPro" id="IPR042098">
    <property type="entry name" value="TauD-like_sf"/>
</dbReference>
<dbReference type="GO" id="GO:0005737">
    <property type="term" value="C:cytoplasm"/>
    <property type="evidence" value="ECO:0007669"/>
    <property type="project" value="TreeGrafter"/>
</dbReference>
<dbReference type="InterPro" id="IPR051323">
    <property type="entry name" value="AtsK-like"/>
</dbReference>
<name>A0A6G3TN09_9ACTN</name>
<dbReference type="InterPro" id="IPR003819">
    <property type="entry name" value="TauD/TfdA-like"/>
</dbReference>
<reference evidence="7 8" key="1">
    <citation type="submission" date="2020-01" db="EMBL/GenBank/DDBJ databases">
        <title>Insect and environment-associated Actinomycetes.</title>
        <authorList>
            <person name="Currrie C."/>
            <person name="Chevrette M."/>
            <person name="Carlson C."/>
            <person name="Stubbendieck R."/>
            <person name="Wendt-Pienkowski E."/>
        </authorList>
    </citation>
    <scope>NUCLEOTIDE SEQUENCE [LARGE SCALE GENOMIC DNA]</scope>
    <source>
        <strain evidence="7 8">SID7739</strain>
    </source>
</reference>
<feature type="domain" description="TauD/TfdA-like" evidence="6">
    <location>
        <begin position="25"/>
        <end position="283"/>
    </location>
</feature>
<comment type="similarity">
    <text evidence="1">Belongs to the TfdA dioxygenase family.</text>
</comment>
<dbReference type="RefSeq" id="WP_164278683.1">
    <property type="nucleotide sequence ID" value="NZ_JAAGMQ010000980.1"/>
</dbReference>
<gene>
    <name evidence="7" type="ORF">G3I66_33075</name>
</gene>
<dbReference type="GO" id="GO:0006790">
    <property type="term" value="P:sulfur compound metabolic process"/>
    <property type="evidence" value="ECO:0007669"/>
    <property type="project" value="TreeGrafter"/>
</dbReference>
<evidence type="ECO:0000313" key="7">
    <source>
        <dbReference type="EMBL" id="NEC37973.1"/>
    </source>
</evidence>
<dbReference type="EMBL" id="JAAGMQ010000980">
    <property type="protein sequence ID" value="NEC37973.1"/>
    <property type="molecule type" value="Genomic_DNA"/>
</dbReference>
<evidence type="ECO:0000256" key="2">
    <source>
        <dbReference type="ARBA" id="ARBA00022723"/>
    </source>
</evidence>
<dbReference type="PANTHER" id="PTHR30468">
    <property type="entry name" value="ALPHA-KETOGLUTARATE-DEPENDENT SULFONATE DIOXYGENASE"/>
    <property type="match status" value="1"/>
</dbReference>
<dbReference type="AlphaFoldDB" id="A0A6G3TN09"/>
<keyword evidence="2" id="KW-0479">Metal-binding</keyword>
<dbReference type="Gene3D" id="3.60.130.10">
    <property type="entry name" value="Clavaminate synthase-like"/>
    <property type="match status" value="1"/>
</dbReference>
<dbReference type="SUPFAM" id="SSF51197">
    <property type="entry name" value="Clavaminate synthase-like"/>
    <property type="match status" value="1"/>
</dbReference>
<evidence type="ECO:0000313" key="8">
    <source>
        <dbReference type="Proteomes" id="UP000475666"/>
    </source>
</evidence>